<accession>A0A1V4AP12</accession>
<feature type="transmembrane region" description="Helical" evidence="1">
    <location>
        <begin position="36"/>
        <end position="56"/>
    </location>
</feature>
<sequence>MSSTTGVAHHANVHQRVLGFHGPLPQPWDYTDATKLLTAITFAGLGGVWILFYSYWMRDKANFYIHYTLVKCRYLNDGSDRLQR</sequence>
<keyword evidence="1" id="KW-0812">Transmembrane</keyword>
<evidence type="ECO:0000313" key="2">
    <source>
        <dbReference type="EMBL" id="OOP54855.1"/>
    </source>
</evidence>
<dbReference type="AlphaFoldDB" id="A0A1V4AP12"/>
<dbReference type="STRING" id="1004156.AYP45_18095"/>
<protein>
    <submittedName>
        <fullName evidence="2">Uncharacterized protein</fullName>
    </submittedName>
</protein>
<evidence type="ECO:0000313" key="3">
    <source>
        <dbReference type="Proteomes" id="UP000189681"/>
    </source>
</evidence>
<keyword evidence="1" id="KW-1133">Transmembrane helix</keyword>
<proteinExistence type="predicted"/>
<name>A0A1V4AP12_9BACT</name>
<organism evidence="2 3">
    <name type="scientific">Candidatus Brocadia carolinensis</name>
    <dbReference type="NCBI Taxonomy" id="1004156"/>
    <lineage>
        <taxon>Bacteria</taxon>
        <taxon>Pseudomonadati</taxon>
        <taxon>Planctomycetota</taxon>
        <taxon>Candidatus Brocadiia</taxon>
        <taxon>Candidatus Brocadiales</taxon>
        <taxon>Candidatus Brocadiaceae</taxon>
        <taxon>Candidatus Brocadia</taxon>
    </lineage>
</organism>
<dbReference type="Proteomes" id="UP000189681">
    <property type="component" value="Unassembled WGS sequence"/>
</dbReference>
<comment type="caution">
    <text evidence="2">The sequence shown here is derived from an EMBL/GenBank/DDBJ whole genome shotgun (WGS) entry which is preliminary data.</text>
</comment>
<reference evidence="2 3" key="1">
    <citation type="journal article" date="2017" name="Water Res.">
        <title>Discovery and metagenomic analysis of an anammox bacterial enrichment related to Candidatus "Brocadia caroliniensis" in a full-scale glycerol-fed nitritation-denitritation separate centrate treatment process.</title>
        <authorList>
            <person name="Park H."/>
            <person name="Brotto A.C."/>
            <person name="van Loosdrecht M.C."/>
            <person name="Chandran K."/>
        </authorList>
    </citation>
    <scope>NUCLEOTIDE SEQUENCE [LARGE SCALE GENOMIC DNA]</scope>
    <source>
        <strain evidence="2">26THWARD</strain>
    </source>
</reference>
<keyword evidence="1" id="KW-0472">Membrane</keyword>
<gene>
    <name evidence="2" type="ORF">AYP45_18095</name>
</gene>
<evidence type="ECO:0000256" key="1">
    <source>
        <dbReference type="SAM" id="Phobius"/>
    </source>
</evidence>
<dbReference type="EMBL" id="AYTS01000208">
    <property type="protein sequence ID" value="OOP54855.1"/>
    <property type="molecule type" value="Genomic_DNA"/>
</dbReference>